<evidence type="ECO:0000256" key="1">
    <source>
        <dbReference type="SAM" id="MobiDB-lite"/>
    </source>
</evidence>
<evidence type="ECO:0000313" key="3">
    <source>
        <dbReference type="EMBL" id="NXN12519.1"/>
    </source>
</evidence>
<dbReference type="Gene3D" id="1.20.890.10">
    <property type="entry name" value="cAMP-dependent protein kinase regulatory subunit, dimerization-anchoring domain"/>
    <property type="match status" value="1"/>
</dbReference>
<dbReference type="InterPro" id="IPR038848">
    <property type="entry name" value="CABYR"/>
</dbReference>
<feature type="compositionally biased region" description="Polar residues" evidence="1">
    <location>
        <begin position="90"/>
        <end position="105"/>
    </location>
</feature>
<feature type="non-terminal residue" evidence="3">
    <location>
        <position position="247"/>
    </location>
</feature>
<dbReference type="Pfam" id="PF02197">
    <property type="entry name" value="RIIa"/>
    <property type="match status" value="1"/>
</dbReference>
<dbReference type="GO" id="GO:0048240">
    <property type="term" value="P:sperm capacitation"/>
    <property type="evidence" value="ECO:0007669"/>
    <property type="project" value="InterPro"/>
</dbReference>
<dbReference type="InterPro" id="IPR047579">
    <property type="entry name" value="DD_CABYR_SP17"/>
</dbReference>
<dbReference type="GO" id="GO:0035686">
    <property type="term" value="C:sperm fibrous sheath"/>
    <property type="evidence" value="ECO:0007669"/>
    <property type="project" value="TreeGrafter"/>
</dbReference>
<name>A0A7L1GHH8_9PICI</name>
<proteinExistence type="predicted"/>
<organism evidence="3 4">
    <name type="scientific">Indicator maculatus</name>
    <name type="common">spotted honeyguide</name>
    <dbReference type="NCBI Taxonomy" id="545262"/>
    <lineage>
        <taxon>Eukaryota</taxon>
        <taxon>Metazoa</taxon>
        <taxon>Chordata</taxon>
        <taxon>Craniata</taxon>
        <taxon>Vertebrata</taxon>
        <taxon>Euteleostomi</taxon>
        <taxon>Archelosauria</taxon>
        <taxon>Archosauria</taxon>
        <taxon>Dinosauria</taxon>
        <taxon>Saurischia</taxon>
        <taxon>Theropoda</taxon>
        <taxon>Coelurosauria</taxon>
        <taxon>Aves</taxon>
        <taxon>Neognathae</taxon>
        <taxon>Neoaves</taxon>
        <taxon>Telluraves</taxon>
        <taxon>Coraciimorphae</taxon>
        <taxon>Piciformes</taxon>
        <taxon>Indicatoridae</taxon>
        <taxon>Indicator</taxon>
    </lineage>
</organism>
<accession>A0A7L1GHH8</accession>
<dbReference type="AlphaFoldDB" id="A0A7L1GHH8"/>
<keyword evidence="4" id="KW-1185">Reference proteome</keyword>
<evidence type="ECO:0000313" key="4">
    <source>
        <dbReference type="Proteomes" id="UP000557230"/>
    </source>
</evidence>
<dbReference type="EMBL" id="VXBD01007251">
    <property type="protein sequence ID" value="NXN12519.1"/>
    <property type="molecule type" value="Genomic_DNA"/>
</dbReference>
<feature type="region of interest" description="Disordered" evidence="1">
    <location>
        <begin position="86"/>
        <end position="121"/>
    </location>
</feature>
<dbReference type="SMART" id="SM00394">
    <property type="entry name" value="RIIa"/>
    <property type="match status" value="1"/>
</dbReference>
<dbReference type="InterPro" id="IPR003117">
    <property type="entry name" value="cAMP_dep_PK_reg_su_I/II_a/b"/>
</dbReference>
<feature type="non-terminal residue" evidence="3">
    <location>
        <position position="1"/>
    </location>
</feature>
<dbReference type="CDD" id="cd12100">
    <property type="entry name" value="DD_CABYR_SP17"/>
    <property type="match status" value="1"/>
</dbReference>
<dbReference type="GO" id="GO:0005509">
    <property type="term" value="F:calcium ion binding"/>
    <property type="evidence" value="ECO:0007669"/>
    <property type="project" value="InterPro"/>
</dbReference>
<sequence>LQTRLIVPYGLTTLLEGVSRAAVVNHPDDITEFFTLYFQELTAFRRDNASEGLAEKTSVFSDTAFPWEPQRRDKCTDTEEDQFLPEPAIQCSSKFTQHPSSTSPLAESKSPPASDGASTPMGAELAYVPAKPAELAAHVLGNSPSLCSMRDVATSAHEDASPVPAAKASVESVRSEAWSLCSIAGELGPSSSQVDGHTNAVNQASEVPSWEEPSPAPKDPLWAVPSCNKAEVTSTTEAVSQCWPEEP</sequence>
<feature type="domain" description="RIIa" evidence="2">
    <location>
        <begin position="9"/>
        <end position="46"/>
    </location>
</feature>
<feature type="compositionally biased region" description="Polar residues" evidence="1">
    <location>
        <begin position="189"/>
        <end position="206"/>
    </location>
</feature>
<dbReference type="GO" id="GO:0005737">
    <property type="term" value="C:cytoplasm"/>
    <property type="evidence" value="ECO:0007669"/>
    <property type="project" value="TreeGrafter"/>
</dbReference>
<protein>
    <submittedName>
        <fullName evidence="3">CABYR protein</fullName>
    </submittedName>
</protein>
<dbReference type="SUPFAM" id="SSF47391">
    <property type="entry name" value="Dimerization-anchoring domain of cAMP-dependent PK regulatory subunit"/>
    <property type="match status" value="1"/>
</dbReference>
<gene>
    <name evidence="3" type="primary">Cabyr</name>
    <name evidence="3" type="ORF">INDMAC_R14281</name>
</gene>
<dbReference type="PANTHER" id="PTHR15494:SF0">
    <property type="entry name" value="CALCIUM-BINDING TYROSINE PHOSPHORYLATION-REGULATED PROTEIN"/>
    <property type="match status" value="1"/>
</dbReference>
<dbReference type="PANTHER" id="PTHR15494">
    <property type="entry name" value="CALCIUM-BINDING TYROSINE PHOSPHORYLATION-REGULATED PROTEIN"/>
    <property type="match status" value="1"/>
</dbReference>
<dbReference type="OrthoDB" id="252964at2759"/>
<dbReference type="Proteomes" id="UP000557230">
    <property type="component" value="Unassembled WGS sequence"/>
</dbReference>
<evidence type="ECO:0000259" key="2">
    <source>
        <dbReference type="SMART" id="SM00394"/>
    </source>
</evidence>
<feature type="region of interest" description="Disordered" evidence="1">
    <location>
        <begin position="189"/>
        <end position="223"/>
    </location>
</feature>
<reference evidence="3 4" key="1">
    <citation type="submission" date="2019-09" db="EMBL/GenBank/DDBJ databases">
        <title>Bird 10,000 Genomes (B10K) Project - Family phase.</title>
        <authorList>
            <person name="Zhang G."/>
        </authorList>
    </citation>
    <scope>NUCLEOTIDE SEQUENCE [LARGE SCALE GENOMIC DNA]</scope>
    <source>
        <strain evidence="3">B10K-DU-001-78</strain>
        <tissue evidence="3">Muscle</tissue>
    </source>
</reference>
<comment type="caution">
    <text evidence="3">The sequence shown here is derived from an EMBL/GenBank/DDBJ whole genome shotgun (WGS) entry which is preliminary data.</text>
</comment>